<evidence type="ECO:0008006" key="3">
    <source>
        <dbReference type="Google" id="ProtNLM"/>
    </source>
</evidence>
<evidence type="ECO:0000313" key="1">
    <source>
        <dbReference type="EMBL" id="WGI68723.1"/>
    </source>
</evidence>
<keyword evidence="2" id="KW-1185">Reference proteome</keyword>
<accession>A0ABY8M2W5</accession>
<evidence type="ECO:0000313" key="2">
    <source>
        <dbReference type="Proteomes" id="UP001227095"/>
    </source>
</evidence>
<protein>
    <recommendedName>
        <fullName evidence="3">Abortive infection protein-like C-terminal domain-containing protein</fullName>
    </recommendedName>
</protein>
<gene>
    <name evidence="1" type="ORF">QEO92_01075</name>
</gene>
<dbReference type="Proteomes" id="UP001227095">
    <property type="component" value="Chromosome"/>
</dbReference>
<organism evidence="1 2">
    <name type="scientific">Neorhizobium petrolearium</name>
    <dbReference type="NCBI Taxonomy" id="515361"/>
    <lineage>
        <taxon>Bacteria</taxon>
        <taxon>Pseudomonadati</taxon>
        <taxon>Pseudomonadota</taxon>
        <taxon>Alphaproteobacteria</taxon>
        <taxon>Hyphomicrobiales</taxon>
        <taxon>Rhizobiaceae</taxon>
        <taxon>Rhizobium/Agrobacterium group</taxon>
        <taxon>Neorhizobium</taxon>
    </lineage>
</organism>
<reference evidence="1 2" key="1">
    <citation type="submission" date="2023-04" db="EMBL/GenBank/DDBJ databases">
        <title>Neorhizobium petrolearium OS53, complete genome.</title>
        <authorList>
            <person name="Yu T."/>
        </authorList>
    </citation>
    <scope>NUCLEOTIDE SEQUENCE [LARGE SCALE GENOMIC DNA]</scope>
    <source>
        <strain evidence="1 2">OS53</strain>
    </source>
</reference>
<dbReference type="EMBL" id="CP123000">
    <property type="protein sequence ID" value="WGI68723.1"/>
    <property type="molecule type" value="Genomic_DNA"/>
</dbReference>
<name>A0ABY8M2W5_9HYPH</name>
<proteinExistence type="predicted"/>
<sequence>MSVSSIRSALQVLPDGLREPLIDQFEQALDEYRASDWEKVGLKAGKFCEIAFCICAGHAIGTFPASATKPSDFKTSCLNLEQYNKTKGRSLCIQIPRILLGLYELRNNRAIGHVGGEVSPNHMDAEFFLRAMKWVMAEFVRFFSQLPLDDSHSLVEAVTARTFQVVWSSGDVRRILEPAKTAGQKVLILLYAETKPVKTALLQTWVEYKNGTDFKRKILKDLHKKALIHFDEEKGTAEILPPGQTLVEKSGLLLAAK</sequence>
<dbReference type="RefSeq" id="WP_227701877.1">
    <property type="nucleotide sequence ID" value="NZ_CP123000.1"/>
</dbReference>